<name>A0A1B0C328_9MUSC</name>
<proteinExistence type="predicted"/>
<accession>A0A1B0C328</accession>
<sequence>MGLGSRDKAERVTFLKQLIHMNERNSSHAFFRPTFNKHISEKERKMHVGVVTTPVVFNVRHLVVVIRLHCHCRCAITELMGLPSDGLRQFSDKLDAREHEEHDLSRLTFFEKRKTPSAHRALMNIGSIESLDVVKLFAGFFKQNHSLKNISPNYFYKILQPCFKNCYTQTGRT</sequence>
<evidence type="ECO:0000313" key="1">
    <source>
        <dbReference type="EnsemblMetazoa" id="GPPI047783-PA"/>
    </source>
</evidence>
<keyword evidence="2" id="KW-1185">Reference proteome</keyword>
<dbReference type="AlphaFoldDB" id="A0A1B0C328"/>
<evidence type="ECO:0000313" key="2">
    <source>
        <dbReference type="Proteomes" id="UP000092460"/>
    </source>
</evidence>
<organism evidence="1 2">
    <name type="scientific">Glossina palpalis gambiensis</name>
    <dbReference type="NCBI Taxonomy" id="67801"/>
    <lineage>
        <taxon>Eukaryota</taxon>
        <taxon>Metazoa</taxon>
        <taxon>Ecdysozoa</taxon>
        <taxon>Arthropoda</taxon>
        <taxon>Hexapoda</taxon>
        <taxon>Insecta</taxon>
        <taxon>Pterygota</taxon>
        <taxon>Neoptera</taxon>
        <taxon>Endopterygota</taxon>
        <taxon>Diptera</taxon>
        <taxon>Brachycera</taxon>
        <taxon>Muscomorpha</taxon>
        <taxon>Hippoboscoidea</taxon>
        <taxon>Glossinidae</taxon>
        <taxon>Glossina</taxon>
    </lineage>
</organism>
<protein>
    <submittedName>
        <fullName evidence="1">Uncharacterized protein</fullName>
    </submittedName>
</protein>
<dbReference type="EMBL" id="JXJN01024771">
    <property type="status" value="NOT_ANNOTATED_CDS"/>
    <property type="molecule type" value="Genomic_DNA"/>
</dbReference>
<reference evidence="1" key="2">
    <citation type="submission" date="2020-05" db="UniProtKB">
        <authorList>
            <consortium name="EnsemblMetazoa"/>
        </authorList>
    </citation>
    <scope>IDENTIFICATION</scope>
    <source>
        <strain evidence="1">IAEA</strain>
    </source>
</reference>
<dbReference type="EnsemblMetazoa" id="GPPI047783-RA">
    <property type="protein sequence ID" value="GPPI047783-PA"/>
    <property type="gene ID" value="GPPI047783"/>
</dbReference>
<dbReference type="Proteomes" id="UP000092460">
    <property type="component" value="Unassembled WGS sequence"/>
</dbReference>
<reference evidence="2" key="1">
    <citation type="submission" date="2015-01" db="EMBL/GenBank/DDBJ databases">
        <authorList>
            <person name="Aksoy S."/>
            <person name="Warren W."/>
            <person name="Wilson R.K."/>
        </authorList>
    </citation>
    <scope>NUCLEOTIDE SEQUENCE [LARGE SCALE GENOMIC DNA]</scope>
    <source>
        <strain evidence="2">IAEA</strain>
    </source>
</reference>
<dbReference type="VEuPathDB" id="VectorBase:GPPI047783"/>